<sequence>MKTAFKWLISATNGEVSAQSQAKPTQMSEGWIGIVGDFFNNRNMSPQDVQKRLHDLLIRAECEILIGLVFGATEVGKCQTCRRRR</sequence>
<dbReference type="RefSeq" id="WP_130696114.1">
    <property type="nucleotide sequence ID" value="NZ_SIOH01000002.1"/>
</dbReference>
<gene>
    <name evidence="1" type="ORF">ELI03_26885</name>
</gene>
<reference evidence="1 2" key="1">
    <citation type="submission" date="2019-02" db="EMBL/GenBank/DDBJ databases">
        <title>The genomic architecture of introgression among sibling species of bacteria.</title>
        <authorList>
            <person name="Cavassim M.I.A."/>
            <person name="Moeskjaer S."/>
            <person name="Moslemi C."/>
            <person name="Fields B."/>
            <person name="Bachmann A."/>
            <person name="Vilhjalmsson B."/>
            <person name="Schierup M.H."/>
            <person name="Young J.P.W."/>
            <person name="Andersen S.U."/>
        </authorList>
    </citation>
    <scope>NUCLEOTIDE SEQUENCE [LARGE SCALE GENOMIC DNA]</scope>
    <source>
        <strain evidence="1 2">SM145A</strain>
        <plasmid evidence="1">pSM145A_Rh01</plasmid>
    </source>
</reference>
<keyword evidence="1" id="KW-0614">Plasmid</keyword>
<comment type="caution">
    <text evidence="1">The sequence shown here is derived from an EMBL/GenBank/DDBJ whole genome shotgun (WGS) entry which is preliminary data.</text>
</comment>
<dbReference type="AlphaFoldDB" id="A0A4Q8XUA0"/>
<name>A0A4Q8XUA0_RHILE</name>
<evidence type="ECO:0000313" key="2">
    <source>
        <dbReference type="Proteomes" id="UP000293652"/>
    </source>
</evidence>
<dbReference type="EMBL" id="SIPC01000002">
    <property type="protein sequence ID" value="TAX69672.1"/>
    <property type="molecule type" value="Genomic_DNA"/>
</dbReference>
<geneLocation type="plasmid" evidence="1">
    <name>pSM145A_Rh01</name>
</geneLocation>
<protein>
    <submittedName>
        <fullName evidence="1">Uncharacterized protein</fullName>
    </submittedName>
</protein>
<organism evidence="1 2">
    <name type="scientific">Rhizobium leguminosarum</name>
    <dbReference type="NCBI Taxonomy" id="384"/>
    <lineage>
        <taxon>Bacteria</taxon>
        <taxon>Pseudomonadati</taxon>
        <taxon>Pseudomonadota</taxon>
        <taxon>Alphaproteobacteria</taxon>
        <taxon>Hyphomicrobiales</taxon>
        <taxon>Rhizobiaceae</taxon>
        <taxon>Rhizobium/Agrobacterium group</taxon>
        <taxon>Rhizobium</taxon>
    </lineage>
</organism>
<evidence type="ECO:0000313" key="1">
    <source>
        <dbReference type="EMBL" id="TAX69672.1"/>
    </source>
</evidence>
<accession>A0A4Q8XUA0</accession>
<proteinExistence type="predicted"/>
<dbReference type="Proteomes" id="UP000293652">
    <property type="component" value="Unassembled WGS sequence"/>
</dbReference>